<comment type="cofactor">
    <cofactor evidence="1 15">
        <name>Mg(2+)</name>
        <dbReference type="ChEBI" id="CHEBI:18420"/>
    </cofactor>
</comment>
<feature type="binding site" evidence="15">
    <location>
        <begin position="72"/>
        <end position="73"/>
    </location>
    <ligand>
        <name>ATP</name>
        <dbReference type="ChEBI" id="CHEBI:30616"/>
    </ligand>
</feature>
<dbReference type="EC" id="2.7.1.11" evidence="15"/>
<dbReference type="AlphaFoldDB" id="A0A0R1HM40"/>
<dbReference type="PRINTS" id="PR00476">
    <property type="entry name" value="PHFRCTKINASE"/>
</dbReference>
<protein>
    <recommendedName>
        <fullName evidence="15">ATP-dependent 6-phosphofructokinase</fullName>
        <shortName evidence="15">ATP-PFK</shortName>
        <shortName evidence="15">Phosphofructokinase</shortName>
        <ecNumber evidence="15">2.7.1.11</ecNumber>
    </recommendedName>
    <alternativeName>
        <fullName evidence="15">Phosphohexokinase</fullName>
    </alternativeName>
</protein>
<dbReference type="GO" id="GO:0048029">
    <property type="term" value="F:monosaccharide binding"/>
    <property type="evidence" value="ECO:0007669"/>
    <property type="project" value="TreeGrafter"/>
</dbReference>
<dbReference type="GO" id="GO:0016208">
    <property type="term" value="F:AMP binding"/>
    <property type="evidence" value="ECO:0007669"/>
    <property type="project" value="TreeGrafter"/>
</dbReference>
<dbReference type="OrthoDB" id="9802503at2"/>
<proteinExistence type="inferred from homology"/>
<keyword evidence="9 15" id="KW-0547">Nucleotide-binding</keyword>
<keyword evidence="10 15" id="KW-0418">Kinase</keyword>
<dbReference type="Gene3D" id="3.40.50.460">
    <property type="entry name" value="Phosphofructokinase domain"/>
    <property type="match status" value="1"/>
</dbReference>
<dbReference type="UniPathway" id="UPA00109">
    <property type="reaction ID" value="UER00182"/>
</dbReference>
<dbReference type="InterPro" id="IPR012003">
    <property type="entry name" value="ATP_PFK_prok-type"/>
</dbReference>
<feature type="binding site" description="in other chain" evidence="15">
    <location>
        <begin position="213"/>
        <end position="215"/>
    </location>
    <ligand>
        <name>ADP</name>
        <dbReference type="ChEBI" id="CHEBI:456216"/>
        <note>allosteric activator; ligand shared between dimeric partners</note>
    </ligand>
</feature>
<dbReference type="GO" id="GO:0030388">
    <property type="term" value="P:fructose 1,6-bisphosphate metabolic process"/>
    <property type="evidence" value="ECO:0007669"/>
    <property type="project" value="TreeGrafter"/>
</dbReference>
<feature type="binding site" evidence="15">
    <location>
        <begin position="102"/>
        <end position="105"/>
    </location>
    <ligand>
        <name>ATP</name>
        <dbReference type="ChEBI" id="CHEBI:30616"/>
    </ligand>
</feature>
<comment type="subunit">
    <text evidence="15">Homotetramer.</text>
</comment>
<gene>
    <name evidence="15" type="primary">pfkA</name>
    <name evidence="17" type="ORF">FC66_GL000257</name>
</gene>
<dbReference type="InterPro" id="IPR035966">
    <property type="entry name" value="PKF_sf"/>
</dbReference>
<keyword evidence="18" id="KW-1185">Reference proteome</keyword>
<comment type="pathway">
    <text evidence="4 15">Carbohydrate degradation; glycolysis; D-glyceraldehyde 3-phosphate and glycerone phosphate from D-glucose: step 3/4.</text>
</comment>
<keyword evidence="11 15" id="KW-0067">ATP-binding</keyword>
<comment type="subcellular location">
    <subcellularLocation>
        <location evidence="3 15">Cytoplasm</location>
    </subcellularLocation>
</comment>
<feature type="domain" description="Phosphofructokinase" evidence="16">
    <location>
        <begin position="3"/>
        <end position="275"/>
    </location>
</feature>
<dbReference type="Pfam" id="PF00365">
    <property type="entry name" value="PFK"/>
    <property type="match status" value="1"/>
</dbReference>
<dbReference type="InterPro" id="IPR000023">
    <property type="entry name" value="Phosphofructokinase_dom"/>
</dbReference>
<feature type="binding site" description="in other chain" evidence="15">
    <location>
        <position position="154"/>
    </location>
    <ligand>
        <name>ADP</name>
        <dbReference type="ChEBI" id="CHEBI:456216"/>
        <note>allosteric activator; ligand shared between dimeric partners</note>
    </ligand>
</feature>
<dbReference type="InterPro" id="IPR022953">
    <property type="entry name" value="ATP_PFK"/>
</dbReference>
<evidence type="ECO:0000256" key="3">
    <source>
        <dbReference type="ARBA" id="ARBA00004496"/>
    </source>
</evidence>
<dbReference type="GO" id="GO:0005524">
    <property type="term" value="F:ATP binding"/>
    <property type="evidence" value="ECO:0007669"/>
    <property type="project" value="UniProtKB-UniRule"/>
</dbReference>
<feature type="binding site" evidence="15">
    <location>
        <position position="162"/>
    </location>
    <ligand>
        <name>substrate</name>
        <note>ligand shared between dimeric partners</note>
    </ligand>
</feature>
<sequence>MKRIGILTSGGDAPGMNASVRAVARRVIGEGLEAYGINYGFAGLVAGDIHKIEYADVDDVIQRGGTMLYSARYPEFATAEGQLKGIEQLKKFGIDALVVIGGDGSYHGALALTKRGFNAVGIPGTIDNDIPDTDFTVGFDTAVNTALDAIDRIRDTARSHQRTFIVEVMGRNAGDIALWSGIAGGADIIVIPEKGYNMQEIADKLNNNREHGKDSGIIVLAEGVMGASDFAAELDTYGNFETRVTILGHTQRGGVPTAKDRVLASRFGDYAVQLLMEGKGGLAIGIQNNELVAEDIVATLEEHKHHTDLSLLDLNARLSTPR</sequence>
<keyword evidence="5 15" id="KW-0963">Cytoplasm</keyword>
<dbReference type="PATRIC" id="fig|1423719.4.peg.259"/>
<evidence type="ECO:0000256" key="1">
    <source>
        <dbReference type="ARBA" id="ARBA00001946"/>
    </source>
</evidence>
<dbReference type="InterPro" id="IPR015912">
    <property type="entry name" value="Phosphofructokinase_CS"/>
</dbReference>
<dbReference type="PANTHER" id="PTHR13697:SF4">
    <property type="entry name" value="ATP-DEPENDENT 6-PHOSPHOFRUCTOKINASE"/>
    <property type="match status" value="1"/>
</dbReference>
<comment type="caution">
    <text evidence="17">The sequence shown here is derived from an EMBL/GenBank/DDBJ whole genome shotgun (WGS) entry which is preliminary data.</text>
</comment>
<dbReference type="RefSeq" id="WP_057973574.1">
    <property type="nucleotide sequence ID" value="NZ_AZDI01000001.1"/>
</dbReference>
<comment type="catalytic activity">
    <reaction evidence="14 15">
        <text>beta-D-fructose 6-phosphate + ATP = beta-D-fructose 1,6-bisphosphate + ADP + H(+)</text>
        <dbReference type="Rhea" id="RHEA:16109"/>
        <dbReference type="ChEBI" id="CHEBI:15378"/>
        <dbReference type="ChEBI" id="CHEBI:30616"/>
        <dbReference type="ChEBI" id="CHEBI:32966"/>
        <dbReference type="ChEBI" id="CHEBI:57634"/>
        <dbReference type="ChEBI" id="CHEBI:456216"/>
        <dbReference type="EC" id="2.7.1.11"/>
    </reaction>
</comment>
<keyword evidence="8 15" id="KW-0479">Metal-binding</keyword>
<dbReference type="GO" id="GO:0003872">
    <property type="term" value="F:6-phosphofructokinase activity"/>
    <property type="evidence" value="ECO:0007669"/>
    <property type="project" value="UniProtKB-UniRule"/>
</dbReference>
<evidence type="ECO:0000256" key="2">
    <source>
        <dbReference type="ARBA" id="ARBA00002659"/>
    </source>
</evidence>
<evidence type="ECO:0000256" key="8">
    <source>
        <dbReference type="ARBA" id="ARBA00022723"/>
    </source>
</evidence>
<dbReference type="GO" id="GO:0042802">
    <property type="term" value="F:identical protein binding"/>
    <property type="evidence" value="ECO:0007669"/>
    <property type="project" value="TreeGrafter"/>
</dbReference>
<keyword evidence="13 15" id="KW-0324">Glycolysis</keyword>
<evidence type="ECO:0000313" key="18">
    <source>
        <dbReference type="Proteomes" id="UP000051450"/>
    </source>
</evidence>
<feature type="binding site" description="in other chain" evidence="15">
    <location>
        <begin position="185"/>
        <end position="187"/>
    </location>
    <ligand>
        <name>ADP</name>
        <dbReference type="ChEBI" id="CHEBI:456216"/>
        <note>allosteric activator; ligand shared between dimeric partners</note>
    </ligand>
</feature>
<dbReference type="FunFam" id="3.40.50.450:FF:000001">
    <property type="entry name" value="ATP-dependent 6-phosphofructokinase"/>
    <property type="match status" value="1"/>
</dbReference>
<dbReference type="PIRSF" id="PIRSF000532">
    <property type="entry name" value="ATP_PFK_prok"/>
    <property type="match status" value="1"/>
</dbReference>
<evidence type="ECO:0000256" key="11">
    <source>
        <dbReference type="ARBA" id="ARBA00022840"/>
    </source>
</evidence>
<evidence type="ECO:0000256" key="13">
    <source>
        <dbReference type="ARBA" id="ARBA00023152"/>
    </source>
</evidence>
<feature type="binding site" evidence="15">
    <location>
        <position position="243"/>
    </location>
    <ligand>
        <name>substrate</name>
        <note>ligand shared between dimeric partners</note>
    </ligand>
</feature>
<feature type="active site" description="Proton acceptor" evidence="15">
    <location>
        <position position="127"/>
    </location>
</feature>
<dbReference type="GO" id="GO:0046872">
    <property type="term" value="F:metal ion binding"/>
    <property type="evidence" value="ECO:0007669"/>
    <property type="project" value="UniProtKB-KW"/>
</dbReference>
<dbReference type="STRING" id="1423719.FC66_GL000257"/>
<dbReference type="FunFam" id="3.40.50.460:FF:000002">
    <property type="entry name" value="ATP-dependent 6-phosphofructokinase"/>
    <property type="match status" value="1"/>
</dbReference>
<dbReference type="GeneID" id="83548271"/>
<evidence type="ECO:0000256" key="12">
    <source>
        <dbReference type="ARBA" id="ARBA00022842"/>
    </source>
</evidence>
<comment type="caution">
    <text evidence="15">Lacks conserved residue(s) required for the propagation of feature annotation.</text>
</comment>
<keyword evidence="6 15" id="KW-0021">Allosteric enzyme</keyword>
<dbReference type="Proteomes" id="UP000051450">
    <property type="component" value="Unassembled WGS sequence"/>
</dbReference>
<feature type="binding site" description="in other chain" evidence="15">
    <location>
        <position position="222"/>
    </location>
    <ligand>
        <name>substrate</name>
        <note>ligand shared between dimeric partners</note>
    </ligand>
</feature>
<keyword evidence="12 15" id="KW-0460">Magnesium</keyword>
<feature type="binding site" evidence="15">
    <location>
        <position position="103"/>
    </location>
    <ligand>
        <name>Mg(2+)</name>
        <dbReference type="ChEBI" id="CHEBI:18420"/>
        <note>catalytic</note>
    </ligand>
</feature>
<dbReference type="GO" id="GO:0006002">
    <property type="term" value="P:fructose 6-phosphate metabolic process"/>
    <property type="evidence" value="ECO:0007669"/>
    <property type="project" value="UniProtKB-UniRule"/>
</dbReference>
<dbReference type="GO" id="GO:0005945">
    <property type="term" value="C:6-phosphofructokinase complex"/>
    <property type="evidence" value="ECO:0007669"/>
    <property type="project" value="TreeGrafter"/>
</dbReference>
<feature type="binding site" description="in other chain" evidence="15">
    <location>
        <begin position="169"/>
        <end position="171"/>
    </location>
    <ligand>
        <name>substrate</name>
        <note>ligand shared between dimeric partners</note>
    </ligand>
</feature>
<feature type="binding site" description="in other chain" evidence="15">
    <location>
        <begin position="249"/>
        <end position="252"/>
    </location>
    <ligand>
        <name>substrate</name>
        <note>ligand shared between dimeric partners</note>
    </ligand>
</feature>
<feature type="binding site" description="in other chain" evidence="15">
    <location>
        <begin position="125"/>
        <end position="127"/>
    </location>
    <ligand>
        <name>substrate</name>
        <note>ligand shared between dimeric partners</note>
    </ligand>
</feature>
<evidence type="ECO:0000256" key="10">
    <source>
        <dbReference type="ARBA" id="ARBA00022777"/>
    </source>
</evidence>
<dbReference type="PANTHER" id="PTHR13697">
    <property type="entry name" value="PHOSPHOFRUCTOKINASE"/>
    <property type="match status" value="1"/>
</dbReference>
<dbReference type="Gene3D" id="3.40.50.450">
    <property type="match status" value="1"/>
</dbReference>
<comment type="similarity">
    <text evidence="15">Belongs to the phosphofructokinase type A (PFKA) family. ATP-dependent PFK group I subfamily. Prokaryotic clade 'B1' sub-subfamily.</text>
</comment>
<evidence type="ECO:0000256" key="9">
    <source>
        <dbReference type="ARBA" id="ARBA00022741"/>
    </source>
</evidence>
<accession>A0A0R1HM40</accession>
<comment type="activity regulation">
    <text evidence="15">Allosterically activated by ADP and other diphosphonucleosides, and allosterically inhibited by phosphoenolpyruvate.</text>
</comment>
<evidence type="ECO:0000256" key="4">
    <source>
        <dbReference type="ARBA" id="ARBA00004679"/>
    </source>
</evidence>
<dbReference type="SUPFAM" id="SSF53784">
    <property type="entry name" value="Phosphofructokinase"/>
    <property type="match status" value="1"/>
</dbReference>
<dbReference type="InterPro" id="IPR012828">
    <property type="entry name" value="PFKA_ATP_prok"/>
</dbReference>
<dbReference type="PROSITE" id="PS00433">
    <property type="entry name" value="PHOSPHOFRUCTOKINASE"/>
    <property type="match status" value="1"/>
</dbReference>
<feature type="binding site" evidence="15">
    <location>
        <position position="11"/>
    </location>
    <ligand>
        <name>ATP</name>
        <dbReference type="ChEBI" id="CHEBI:30616"/>
    </ligand>
</feature>
<evidence type="ECO:0000256" key="5">
    <source>
        <dbReference type="ARBA" id="ARBA00022490"/>
    </source>
</evidence>
<dbReference type="GO" id="GO:0070095">
    <property type="term" value="F:fructose-6-phosphate binding"/>
    <property type="evidence" value="ECO:0007669"/>
    <property type="project" value="TreeGrafter"/>
</dbReference>
<feature type="binding site" evidence="15">
    <location>
        <begin position="21"/>
        <end position="25"/>
    </location>
    <ligand>
        <name>ADP</name>
        <dbReference type="ChEBI" id="CHEBI:456216"/>
        <note>allosteric activator; ligand shared between dimeric partners</note>
    </ligand>
</feature>
<dbReference type="GO" id="GO:0061621">
    <property type="term" value="P:canonical glycolysis"/>
    <property type="evidence" value="ECO:0007669"/>
    <property type="project" value="TreeGrafter"/>
</dbReference>
<dbReference type="NCBIfam" id="NF002872">
    <property type="entry name" value="PRK03202.1"/>
    <property type="match status" value="1"/>
</dbReference>
<evidence type="ECO:0000259" key="16">
    <source>
        <dbReference type="Pfam" id="PF00365"/>
    </source>
</evidence>
<reference evidence="17 18" key="1">
    <citation type="journal article" date="2015" name="Genome Announc.">
        <title>Expanding the biotechnology potential of lactobacilli through comparative genomics of 213 strains and associated genera.</title>
        <authorList>
            <person name="Sun Z."/>
            <person name="Harris H.M."/>
            <person name="McCann A."/>
            <person name="Guo C."/>
            <person name="Argimon S."/>
            <person name="Zhang W."/>
            <person name="Yang X."/>
            <person name="Jeffery I.B."/>
            <person name="Cooney J.C."/>
            <person name="Kagawa T.F."/>
            <person name="Liu W."/>
            <person name="Song Y."/>
            <person name="Salvetti E."/>
            <person name="Wrobel A."/>
            <person name="Rasinkangas P."/>
            <person name="Parkhill J."/>
            <person name="Rea M.C."/>
            <person name="O'Sullivan O."/>
            <person name="Ritari J."/>
            <person name="Douillard F.P."/>
            <person name="Paul Ross R."/>
            <person name="Yang R."/>
            <person name="Briner A.E."/>
            <person name="Felis G.E."/>
            <person name="de Vos W.M."/>
            <person name="Barrangou R."/>
            <person name="Klaenhammer T.R."/>
            <person name="Caufield P.W."/>
            <person name="Cui Y."/>
            <person name="Zhang H."/>
            <person name="O'Toole P.W."/>
        </authorList>
    </citation>
    <scope>NUCLEOTIDE SEQUENCE [LARGE SCALE GENOMIC DNA]</scope>
    <source>
        <strain evidence="17 18">DSM 15638</strain>
    </source>
</reference>
<organism evidence="17 18">
    <name type="scientific">Dellaglioa algida DSM 15638</name>
    <dbReference type="NCBI Taxonomy" id="1423719"/>
    <lineage>
        <taxon>Bacteria</taxon>
        <taxon>Bacillati</taxon>
        <taxon>Bacillota</taxon>
        <taxon>Bacilli</taxon>
        <taxon>Lactobacillales</taxon>
        <taxon>Lactobacillaceae</taxon>
        <taxon>Dellaglioa</taxon>
    </lineage>
</organism>
<evidence type="ECO:0000256" key="15">
    <source>
        <dbReference type="HAMAP-Rule" id="MF_00339"/>
    </source>
</evidence>
<evidence type="ECO:0000256" key="14">
    <source>
        <dbReference type="ARBA" id="ARBA00048070"/>
    </source>
</evidence>
<evidence type="ECO:0000256" key="7">
    <source>
        <dbReference type="ARBA" id="ARBA00022679"/>
    </source>
</evidence>
<dbReference type="HAMAP" id="MF_00339">
    <property type="entry name" value="Phosphofructokinase_I_B1"/>
    <property type="match status" value="1"/>
</dbReference>
<evidence type="ECO:0000313" key="17">
    <source>
        <dbReference type="EMBL" id="KRK46633.1"/>
    </source>
</evidence>
<comment type="function">
    <text evidence="2 15">Catalyzes the phosphorylation of D-fructose 6-phosphate to fructose 1,6-bisphosphate by ATP, the first committing step of glycolysis.</text>
</comment>
<name>A0A0R1HM40_9LACO</name>
<dbReference type="NCBIfam" id="TIGR02482">
    <property type="entry name" value="PFKA_ATP"/>
    <property type="match status" value="1"/>
</dbReference>
<keyword evidence="7 15" id="KW-0808">Transferase</keyword>
<evidence type="ECO:0000256" key="6">
    <source>
        <dbReference type="ARBA" id="ARBA00022533"/>
    </source>
</evidence>
<dbReference type="EMBL" id="AZDI01000001">
    <property type="protein sequence ID" value="KRK46633.1"/>
    <property type="molecule type" value="Genomic_DNA"/>
</dbReference>